<protein>
    <submittedName>
        <fullName evidence="1">Uncharacterized protein</fullName>
    </submittedName>
</protein>
<organism evidence="1 2">
    <name type="scientific">Pistacia integerrima</name>
    <dbReference type="NCBI Taxonomy" id="434235"/>
    <lineage>
        <taxon>Eukaryota</taxon>
        <taxon>Viridiplantae</taxon>
        <taxon>Streptophyta</taxon>
        <taxon>Embryophyta</taxon>
        <taxon>Tracheophyta</taxon>
        <taxon>Spermatophyta</taxon>
        <taxon>Magnoliopsida</taxon>
        <taxon>eudicotyledons</taxon>
        <taxon>Gunneridae</taxon>
        <taxon>Pentapetalae</taxon>
        <taxon>rosids</taxon>
        <taxon>malvids</taxon>
        <taxon>Sapindales</taxon>
        <taxon>Anacardiaceae</taxon>
        <taxon>Pistacia</taxon>
    </lineage>
</organism>
<sequence>MQDIENHPGFPGHRDANFLIWKERINIAIDAAKGLECLHNLCRPFILHRDLKTSNILLDKKKQAKLADFGLSRAVTESGPNSTNPAGTPGYMDPTFWNSGVLSRRTDIYSFGIILFELITGKPVINEGGQESPVHILEWVGPLVDPRFEGEFNANAVWKMVNIANLCTQRDGDARPGISHILAELKECLAIEMNPGTTCMTDSLMSASSNLPEEPPSDHGLQLAVIPW</sequence>
<evidence type="ECO:0000313" key="2">
    <source>
        <dbReference type="Proteomes" id="UP001163603"/>
    </source>
</evidence>
<name>A0ACC0WYP3_9ROSI</name>
<proteinExistence type="predicted"/>
<accession>A0ACC0WYP3</accession>
<dbReference type="EMBL" id="CM047750">
    <property type="protein sequence ID" value="KAJ0007215.1"/>
    <property type="molecule type" value="Genomic_DNA"/>
</dbReference>
<comment type="caution">
    <text evidence="1">The sequence shown here is derived from an EMBL/GenBank/DDBJ whole genome shotgun (WGS) entry which is preliminary data.</text>
</comment>
<reference evidence="2" key="1">
    <citation type="journal article" date="2023" name="G3 (Bethesda)">
        <title>Genome assembly and association tests identify interacting loci associated with vigor, precocity, and sex in interspecific pistachio rootstocks.</title>
        <authorList>
            <person name="Palmer W."/>
            <person name="Jacygrad E."/>
            <person name="Sagayaradj S."/>
            <person name="Cavanaugh K."/>
            <person name="Han R."/>
            <person name="Bertier L."/>
            <person name="Beede B."/>
            <person name="Kafkas S."/>
            <person name="Golino D."/>
            <person name="Preece J."/>
            <person name="Michelmore R."/>
        </authorList>
    </citation>
    <scope>NUCLEOTIDE SEQUENCE [LARGE SCALE GENOMIC DNA]</scope>
</reference>
<gene>
    <name evidence="1" type="ORF">Pint_29556</name>
</gene>
<keyword evidence="2" id="KW-1185">Reference proteome</keyword>
<evidence type="ECO:0000313" key="1">
    <source>
        <dbReference type="EMBL" id="KAJ0007215.1"/>
    </source>
</evidence>
<dbReference type="Proteomes" id="UP001163603">
    <property type="component" value="Chromosome 15"/>
</dbReference>